<dbReference type="SMART" id="SM00327">
    <property type="entry name" value="VWA"/>
    <property type="match status" value="1"/>
</dbReference>
<evidence type="ECO:0000256" key="1">
    <source>
        <dbReference type="SAM" id="MobiDB-lite"/>
    </source>
</evidence>
<feature type="compositionally biased region" description="Basic and acidic residues" evidence="1">
    <location>
        <begin position="33"/>
        <end position="46"/>
    </location>
</feature>
<feature type="region of interest" description="Disordered" evidence="1">
    <location>
        <begin position="24"/>
        <end position="66"/>
    </location>
</feature>
<accession>A0A7D3XKQ1</accession>
<feature type="domain" description="VWFA" evidence="3">
    <location>
        <begin position="140"/>
        <end position="355"/>
    </location>
</feature>
<dbReference type="RefSeq" id="WP_173219407.1">
    <property type="nucleotide sequence ID" value="NZ_CP048104.1"/>
</dbReference>
<dbReference type="InterPro" id="IPR002035">
    <property type="entry name" value="VWF_A"/>
</dbReference>
<dbReference type="KEGG" id="kpul:GXN76_00960"/>
<dbReference type="SUPFAM" id="SSF53300">
    <property type="entry name" value="vWA-like"/>
    <property type="match status" value="1"/>
</dbReference>
<dbReference type="Proteomes" id="UP000503088">
    <property type="component" value="Chromosome"/>
</dbReference>
<dbReference type="InterPro" id="IPR036465">
    <property type="entry name" value="vWFA_dom_sf"/>
</dbReference>
<protein>
    <submittedName>
        <fullName evidence="4">VWA domain-containing protein</fullName>
    </submittedName>
</protein>
<evidence type="ECO:0000313" key="4">
    <source>
        <dbReference type="EMBL" id="QKG83169.1"/>
    </source>
</evidence>
<reference evidence="4 5" key="1">
    <citation type="submission" date="2020-01" db="EMBL/GenBank/DDBJ databases">
        <authorList>
            <person name="Gulvik C.A."/>
            <person name="Batra D.G."/>
        </authorList>
    </citation>
    <scope>NUCLEOTIDE SEQUENCE [LARGE SCALE GENOMIC DNA]</scope>
    <source>
        <strain evidence="4 5">W9323</strain>
    </source>
</reference>
<keyword evidence="2" id="KW-0732">Signal</keyword>
<evidence type="ECO:0000313" key="5">
    <source>
        <dbReference type="Proteomes" id="UP000503088"/>
    </source>
</evidence>
<feature type="chain" id="PRO_5038840989" evidence="2">
    <location>
        <begin position="22"/>
        <end position="450"/>
    </location>
</feature>
<keyword evidence="5" id="KW-1185">Reference proteome</keyword>
<proteinExistence type="predicted"/>
<sequence>MRFLKLFGLLGLILTLILPSACSPISSDSETSTEPKEETKQAEKVTKPATDVEGMLKEGPGKFAGKNYDKEKVEQALDQFPDNLSPEEAYKHLLPLLAEDYQPIVKKLDWFNTTFKLEGETPEGVKGPDGKSTEEGKPLHVSILLDASGSMAGRVDGRMKMDLAKATVERFASSLPEHAKVSLQVYGHKGSNAKKDKPVSCESVEVVYPLGEYQEKKFSQSLNQFQPTGWTPLAASMKRAKTDLEGAGEKDATNLIYIVSDGVETCGGDPVKEAKTLNKSDIQAVVNIIGFDVDDAGQRALKEAAKAGGGEYVTADSEQDLRRYFDSQHTKLWLEWSQWGAESWLDIEDQLLDKIERLKNLAEVGYPGFFKQIEQENKRLETAMDYLEDNSKVENHIRWGKRDLVYQRERKLTSYREKRYNTLEETLEKNSSELQRKIKEKESEMTKKYE</sequence>
<dbReference type="EMBL" id="CP048104">
    <property type="protein sequence ID" value="QKG83169.1"/>
    <property type="molecule type" value="Genomic_DNA"/>
</dbReference>
<dbReference type="Pfam" id="PF00092">
    <property type="entry name" value="VWA"/>
    <property type="match status" value="1"/>
</dbReference>
<name>A0A7D3XKQ1_9BACL</name>
<feature type="signal peptide" evidence="2">
    <location>
        <begin position="1"/>
        <end position="21"/>
    </location>
</feature>
<gene>
    <name evidence="4" type="ORF">GXN76_00960</name>
</gene>
<organism evidence="4 5">
    <name type="scientific">Kroppenstedtia pulmonis</name>
    <dbReference type="NCBI Taxonomy" id="1380685"/>
    <lineage>
        <taxon>Bacteria</taxon>
        <taxon>Bacillati</taxon>
        <taxon>Bacillota</taxon>
        <taxon>Bacilli</taxon>
        <taxon>Bacillales</taxon>
        <taxon>Thermoactinomycetaceae</taxon>
        <taxon>Kroppenstedtia</taxon>
    </lineage>
</organism>
<evidence type="ECO:0000259" key="3">
    <source>
        <dbReference type="PROSITE" id="PS50234"/>
    </source>
</evidence>
<dbReference type="AlphaFoldDB" id="A0A7D3XKQ1"/>
<dbReference type="Gene3D" id="3.40.50.410">
    <property type="entry name" value="von Willebrand factor, type A domain"/>
    <property type="match status" value="1"/>
</dbReference>
<evidence type="ECO:0000256" key="2">
    <source>
        <dbReference type="SAM" id="SignalP"/>
    </source>
</evidence>
<dbReference type="PROSITE" id="PS50234">
    <property type="entry name" value="VWFA"/>
    <property type="match status" value="1"/>
</dbReference>